<dbReference type="GeneID" id="98121909"/>
<name>A0ABR4DN51_9PEZI</name>
<gene>
    <name evidence="3" type="ORF">VTJ83DRAFT_1139</name>
</gene>
<accession>A0ABR4DN51</accession>
<dbReference type="PANTHER" id="PTHR48229:SF1">
    <property type="entry name" value="ALPHA METHYLACYL-COA RACEMASE-RELATED"/>
    <property type="match status" value="1"/>
</dbReference>
<comment type="similarity">
    <text evidence="1">Belongs to the CoA-transferase III family.</text>
</comment>
<evidence type="ECO:0000313" key="3">
    <source>
        <dbReference type="EMBL" id="KAL2271768.1"/>
    </source>
</evidence>
<evidence type="ECO:0000313" key="4">
    <source>
        <dbReference type="Proteomes" id="UP001600064"/>
    </source>
</evidence>
<dbReference type="InterPro" id="IPR052985">
    <property type="entry name" value="CoA-trans_III_biosynth/detox"/>
</dbReference>
<dbReference type="InterPro" id="IPR003673">
    <property type="entry name" value="CoA-Trfase_fam_III"/>
</dbReference>
<dbReference type="Proteomes" id="UP001600064">
    <property type="component" value="Unassembled WGS sequence"/>
</dbReference>
<feature type="region of interest" description="Disordered" evidence="2">
    <location>
        <begin position="325"/>
        <end position="359"/>
    </location>
</feature>
<evidence type="ECO:0000256" key="2">
    <source>
        <dbReference type="SAM" id="MobiDB-lite"/>
    </source>
</evidence>
<dbReference type="Gene3D" id="3.40.50.10540">
    <property type="entry name" value="Crotonobetainyl-coa:carnitine coa-transferase, domain 1"/>
    <property type="match status" value="1"/>
</dbReference>
<feature type="region of interest" description="Disordered" evidence="2">
    <location>
        <begin position="628"/>
        <end position="662"/>
    </location>
</feature>
<proteinExistence type="inferred from homology"/>
<dbReference type="InterPro" id="IPR023606">
    <property type="entry name" value="CoA-Trfase_III_dom_1_sf"/>
</dbReference>
<dbReference type="SUPFAM" id="SSF89796">
    <property type="entry name" value="CoA-transferase family III (CaiB/BaiF)"/>
    <property type="match status" value="2"/>
</dbReference>
<sequence length="754" mass="80583">MPQIDTDLFQRGSLTWSPGASSPGLPEHLSTPVDSPATMPSASPAVAMTGPPWEGSVDEGGSDGKDRAALSRQKLILSTLRYFQQTASPKPVLRLATTSTAMPRSHARYSLAAGTREALGKLRALCQCELPDSVLASSRAVDITSSSGQGDQLCFPTPLREQEAAAAIKALEALTVAAVAEARYGTRCRKIQVDSDKVAAFLMSAYITTLDGMDKSDPRVRARIPDTDLNRAQSVLYRRMSANLYGTKNPGEYYHIHGSLDADATLEMLGLPKERPDLTDYHDIIRYIESAVQKHTVAELEALNAARRQAGVQALTWEQFQATPHGRSITSLPPLTVRPNPDDDHATPPAPWPTPPPGRGPWHALSGIKVLELCRIIAGPTIGRSLAAHGAQVIKVTSPHLPDVPFFQLEVNTGKHAIHLDLRPPPAGAPETQDRRTFAALLADADVVIDGYRPGALARLGYSPAHLASLARRRGKGYVYVAEDCFGGTGLAAGAEWAARPGWQQIADCVTGVAWAQGAFMGLDEPVVPPFPMSDYGTGALGSVAAVAGLLRRAAEGGSWVCRTSLVQYDAFLLGLGLAPEAEQARLRREHDNEAGFFGLRHSDSVDEVGKRALRSMRIAAPYLFASSPSLSSSPSPSSLSSSSSSSSSSPTSPTASSSLLSSSSSSIQEALAQAPAAAPHLMQEAWSPGFGGVIRWPREAVRIEGLRVGHVRTARPNGWDTAKGMAEPAEMWEGWEEDIIPEKDEDGEECFLR</sequence>
<feature type="compositionally biased region" description="Pro residues" evidence="2">
    <location>
        <begin position="348"/>
        <end position="359"/>
    </location>
</feature>
<dbReference type="PANTHER" id="PTHR48229">
    <property type="entry name" value="CAIB/BAIF FAMILY ENZYME (AFU_ORTHOLOGUE AFUA_1G05360)-RELATED"/>
    <property type="match status" value="1"/>
</dbReference>
<dbReference type="Pfam" id="PF02515">
    <property type="entry name" value="CoA_transf_3"/>
    <property type="match status" value="1"/>
</dbReference>
<organism evidence="3 4">
    <name type="scientific">Remersonia thermophila</name>
    <dbReference type="NCBI Taxonomy" id="72144"/>
    <lineage>
        <taxon>Eukaryota</taxon>
        <taxon>Fungi</taxon>
        <taxon>Dikarya</taxon>
        <taxon>Ascomycota</taxon>
        <taxon>Pezizomycotina</taxon>
        <taxon>Sordariomycetes</taxon>
        <taxon>Sordariomycetidae</taxon>
        <taxon>Sordariales</taxon>
        <taxon>Sordariales incertae sedis</taxon>
        <taxon>Remersonia</taxon>
    </lineage>
</organism>
<dbReference type="EMBL" id="JAZGUE010000001">
    <property type="protein sequence ID" value="KAL2271768.1"/>
    <property type="molecule type" value="Genomic_DNA"/>
</dbReference>
<feature type="region of interest" description="Disordered" evidence="2">
    <location>
        <begin position="1"/>
        <end position="65"/>
    </location>
</feature>
<protein>
    <submittedName>
        <fullName evidence="3">Uncharacterized protein</fullName>
    </submittedName>
</protein>
<keyword evidence="4" id="KW-1185">Reference proteome</keyword>
<dbReference type="RefSeq" id="XP_070870492.1">
    <property type="nucleotide sequence ID" value="XM_071007265.1"/>
</dbReference>
<comment type="caution">
    <text evidence="3">The sequence shown here is derived from an EMBL/GenBank/DDBJ whole genome shotgun (WGS) entry which is preliminary data.</text>
</comment>
<evidence type="ECO:0000256" key="1">
    <source>
        <dbReference type="ARBA" id="ARBA00008383"/>
    </source>
</evidence>
<reference evidence="3 4" key="1">
    <citation type="journal article" date="2024" name="Commun. Biol.">
        <title>Comparative genomic analysis of thermophilic fungi reveals convergent evolutionary adaptations and gene losses.</title>
        <authorList>
            <person name="Steindorff A.S."/>
            <person name="Aguilar-Pontes M.V."/>
            <person name="Robinson A.J."/>
            <person name="Andreopoulos B."/>
            <person name="LaButti K."/>
            <person name="Kuo A."/>
            <person name="Mondo S."/>
            <person name="Riley R."/>
            <person name="Otillar R."/>
            <person name="Haridas S."/>
            <person name="Lipzen A."/>
            <person name="Grimwood J."/>
            <person name="Schmutz J."/>
            <person name="Clum A."/>
            <person name="Reid I.D."/>
            <person name="Moisan M.C."/>
            <person name="Butler G."/>
            <person name="Nguyen T.T.M."/>
            <person name="Dewar K."/>
            <person name="Conant G."/>
            <person name="Drula E."/>
            <person name="Henrissat B."/>
            <person name="Hansel C."/>
            <person name="Singer S."/>
            <person name="Hutchinson M.I."/>
            <person name="de Vries R.P."/>
            <person name="Natvig D.O."/>
            <person name="Powell A.J."/>
            <person name="Tsang A."/>
            <person name="Grigoriev I.V."/>
        </authorList>
    </citation>
    <scope>NUCLEOTIDE SEQUENCE [LARGE SCALE GENOMIC DNA]</scope>
    <source>
        <strain evidence="3 4">ATCC 22073</strain>
    </source>
</reference>